<keyword evidence="2" id="KW-1185">Reference proteome</keyword>
<gene>
    <name evidence="1" type="ORF">CDV36_006865</name>
</gene>
<evidence type="ECO:0000313" key="1">
    <source>
        <dbReference type="EMBL" id="RMJ13483.1"/>
    </source>
</evidence>
<proteinExistence type="predicted"/>
<dbReference type="Proteomes" id="UP000277212">
    <property type="component" value="Unassembled WGS sequence"/>
</dbReference>
<protein>
    <submittedName>
        <fullName evidence="1">Uncharacterized protein</fullName>
    </submittedName>
</protein>
<name>A0A3M2S7E4_9HYPO</name>
<accession>A0A3M2S7E4</accession>
<dbReference type="OrthoDB" id="5062850at2759"/>
<evidence type="ECO:0000313" key="2">
    <source>
        <dbReference type="Proteomes" id="UP000277212"/>
    </source>
</evidence>
<reference evidence="1 2" key="1">
    <citation type="submission" date="2017-06" db="EMBL/GenBank/DDBJ databases">
        <title>Comparative genomic analysis of Ambrosia Fusariam Clade fungi.</title>
        <authorList>
            <person name="Stajich J.E."/>
            <person name="Carrillo J."/>
            <person name="Kijimoto T."/>
            <person name="Eskalen A."/>
            <person name="O'Donnell K."/>
            <person name="Kasson M."/>
        </authorList>
    </citation>
    <scope>NUCLEOTIDE SEQUENCE [LARGE SCALE GENOMIC DNA]</scope>
    <source>
        <strain evidence="1">UCR3666</strain>
    </source>
</reference>
<dbReference type="EMBL" id="NKUJ01000107">
    <property type="protein sequence ID" value="RMJ13483.1"/>
    <property type="molecule type" value="Genomic_DNA"/>
</dbReference>
<sequence length="583" mass="66798">MSTSPPPPRVCLLSLPSELRRLIYHFYFKLEGGYVFNREDPYNGKLATADGQPIDLSLMYVCRLIAAEAKDLPLQLNHVSFSTAHHQDWSRLAGRFEYLSILHSKIEADLVRHLNRGASPEIPETRSQILLKFPHFLVFFQGAEAWTGDAPLSISSRVPETALKELSPHNGRGILIGDYGLRRPFWGGWHHDDRLHSTFQQAVTYALDLFSQKDPARFKELVDVALGCFEPHEFNGLRLDPWAIPSPDELARIGRKLEDEEVWEALQRWRYPLDEETVVRNYGRHPTWLRDSEKRRYQSNNVCFREAFHFSAAAVAIRFLGRLSPAQRLNLRHIVLHEDHVSVGQPECHAVGLIPFCKGNPRLRVERYVGLWRNILHDMQPLWLDAMPEVVNDLIKGERRCYLGHQNMARVLGSWFGEALAVMDAGMPAGSFTLILDGNPAINLSSEIFQNVIQRNVATERAFGRCFNTHLGNAREHRHVGSWAGKHLLLGMDHLNNQASVIRCNFNIGPPWDVDKIVEERQQWPVEQWQNKYRGADVYEYNGGHCTLAPPLPTWSSIQLDLFEQKVVPKPTETNDREDSVRS</sequence>
<comment type="caution">
    <text evidence="1">The sequence shown here is derived from an EMBL/GenBank/DDBJ whole genome shotgun (WGS) entry which is preliminary data.</text>
</comment>
<dbReference type="AlphaFoldDB" id="A0A3M2S7E4"/>
<organism evidence="1 2">
    <name type="scientific">Fusarium kuroshium</name>
    <dbReference type="NCBI Taxonomy" id="2010991"/>
    <lineage>
        <taxon>Eukaryota</taxon>
        <taxon>Fungi</taxon>
        <taxon>Dikarya</taxon>
        <taxon>Ascomycota</taxon>
        <taxon>Pezizomycotina</taxon>
        <taxon>Sordariomycetes</taxon>
        <taxon>Hypocreomycetidae</taxon>
        <taxon>Hypocreales</taxon>
        <taxon>Nectriaceae</taxon>
        <taxon>Fusarium</taxon>
        <taxon>Fusarium solani species complex</taxon>
    </lineage>
</organism>